<dbReference type="Proteomes" id="UP000887579">
    <property type="component" value="Unplaced"/>
</dbReference>
<proteinExistence type="predicted"/>
<dbReference type="WBParaSite" id="ES5_v2.g18150.t1">
    <property type="protein sequence ID" value="ES5_v2.g18150.t1"/>
    <property type="gene ID" value="ES5_v2.g18150"/>
</dbReference>
<evidence type="ECO:0000313" key="1">
    <source>
        <dbReference type="Proteomes" id="UP000887579"/>
    </source>
</evidence>
<protein>
    <submittedName>
        <fullName evidence="2">CUB domain-containing protein</fullName>
    </submittedName>
</protein>
<reference evidence="2" key="1">
    <citation type="submission" date="2022-11" db="UniProtKB">
        <authorList>
            <consortium name="WormBaseParasite"/>
        </authorList>
    </citation>
    <scope>IDENTIFICATION</scope>
</reference>
<accession>A0AC34FLI4</accession>
<name>A0AC34FLI4_9BILA</name>
<evidence type="ECO:0000313" key="2">
    <source>
        <dbReference type="WBParaSite" id="ES5_v2.g18150.t1"/>
    </source>
</evidence>
<sequence length="279" mass="32691">MTYFPFYSNDFSAFQGFFIFDDWGDDCPLESVSRVNPFQFTDDTQILVLRSVYDYAKNRSHPCLWQFTAPYGYWLKILITKFSLQNSTVFTVKNSDEIVLNNQNLKLNMPYYIKDNYIKIDLSVNTNTSANPSDDDFNAYLSIVKAAADFIEANCTITAYFENNITTWSNFNQDSGYLSNSKCSIDHFIPPGKEIVVKKQKEFLEKNVDYINIYFDGTFTISPTRYTKLTEDDMIVLSSYDFNAEKHFLMEFTSDGSWESLGFEIEFEERGKRRFYSFW</sequence>
<organism evidence="1 2">
    <name type="scientific">Panagrolaimus sp. ES5</name>
    <dbReference type="NCBI Taxonomy" id="591445"/>
    <lineage>
        <taxon>Eukaryota</taxon>
        <taxon>Metazoa</taxon>
        <taxon>Ecdysozoa</taxon>
        <taxon>Nematoda</taxon>
        <taxon>Chromadorea</taxon>
        <taxon>Rhabditida</taxon>
        <taxon>Tylenchina</taxon>
        <taxon>Panagrolaimomorpha</taxon>
        <taxon>Panagrolaimoidea</taxon>
        <taxon>Panagrolaimidae</taxon>
        <taxon>Panagrolaimus</taxon>
    </lineage>
</organism>